<dbReference type="Pfam" id="PF00182">
    <property type="entry name" value="Glyco_hydro_19"/>
    <property type="match status" value="1"/>
</dbReference>
<name>A0A4P9Y3S5_9FUNG</name>
<dbReference type="GO" id="GO:0006032">
    <property type="term" value="P:chitin catabolic process"/>
    <property type="evidence" value="ECO:0007669"/>
    <property type="project" value="InterPro"/>
</dbReference>
<dbReference type="InterPro" id="IPR023346">
    <property type="entry name" value="Lysozyme-like_dom_sf"/>
</dbReference>
<accession>A0A4P9Y3S5</accession>
<keyword evidence="2" id="KW-1015">Disulfide bond</keyword>
<dbReference type="InterPro" id="IPR000726">
    <property type="entry name" value="Glyco_hydro_19_cat"/>
</dbReference>
<feature type="domain" description="Glycoside hydrolase family 19 catalytic" evidence="4">
    <location>
        <begin position="200"/>
        <end position="257"/>
    </location>
</feature>
<evidence type="ECO:0000256" key="2">
    <source>
        <dbReference type="ARBA" id="ARBA00023157"/>
    </source>
</evidence>
<proteinExistence type="predicted"/>
<dbReference type="EMBL" id="KZ988324">
    <property type="protein sequence ID" value="RKP12460.1"/>
    <property type="molecule type" value="Genomic_DNA"/>
</dbReference>
<dbReference type="GO" id="GO:0004568">
    <property type="term" value="F:chitinase activity"/>
    <property type="evidence" value="ECO:0007669"/>
    <property type="project" value="InterPro"/>
</dbReference>
<evidence type="ECO:0000256" key="3">
    <source>
        <dbReference type="SAM" id="SignalP"/>
    </source>
</evidence>
<dbReference type="GO" id="GO:0006952">
    <property type="term" value="P:defense response"/>
    <property type="evidence" value="ECO:0007669"/>
    <property type="project" value="UniProtKB-KW"/>
</dbReference>
<evidence type="ECO:0000313" key="5">
    <source>
        <dbReference type="EMBL" id="RKP12460.1"/>
    </source>
</evidence>
<evidence type="ECO:0000256" key="1">
    <source>
        <dbReference type="ARBA" id="ARBA00022821"/>
    </source>
</evidence>
<dbReference type="GO" id="GO:0016998">
    <property type="term" value="P:cell wall macromolecule catabolic process"/>
    <property type="evidence" value="ECO:0007669"/>
    <property type="project" value="InterPro"/>
</dbReference>
<dbReference type="OrthoDB" id="5985073at2759"/>
<dbReference type="PANTHER" id="PTHR22595:SF79">
    <property type="entry name" value="CHITINASE 12"/>
    <property type="match status" value="1"/>
</dbReference>
<organism evidence="5 6">
    <name type="scientific">Piptocephalis cylindrospora</name>
    <dbReference type="NCBI Taxonomy" id="1907219"/>
    <lineage>
        <taxon>Eukaryota</taxon>
        <taxon>Fungi</taxon>
        <taxon>Fungi incertae sedis</taxon>
        <taxon>Zoopagomycota</taxon>
        <taxon>Zoopagomycotina</taxon>
        <taxon>Zoopagomycetes</taxon>
        <taxon>Zoopagales</taxon>
        <taxon>Piptocephalidaceae</taxon>
        <taxon>Piptocephalis</taxon>
    </lineage>
</organism>
<dbReference type="PANTHER" id="PTHR22595">
    <property type="entry name" value="CHITINASE-RELATED"/>
    <property type="match status" value="1"/>
</dbReference>
<dbReference type="AlphaFoldDB" id="A0A4P9Y3S5"/>
<evidence type="ECO:0000259" key="4">
    <source>
        <dbReference type="Pfam" id="PF00182"/>
    </source>
</evidence>
<feature type="signal peptide" evidence="3">
    <location>
        <begin position="1"/>
        <end position="20"/>
    </location>
</feature>
<dbReference type="Proteomes" id="UP000267251">
    <property type="component" value="Unassembled WGS sequence"/>
</dbReference>
<keyword evidence="3" id="KW-0732">Signal</keyword>
<dbReference type="Gene3D" id="1.10.530.10">
    <property type="match status" value="1"/>
</dbReference>
<evidence type="ECO:0000313" key="6">
    <source>
        <dbReference type="Proteomes" id="UP000267251"/>
    </source>
</evidence>
<keyword evidence="6" id="KW-1185">Reference proteome</keyword>
<sequence length="316" mass="34174">MRSSLHVLYLSLANLLITLSITLPSPVQTAGTVLVRRSDDGMWHPERYGGGAPKVNNPPSPGPALAASTIHPIPSPTLLEATGLIPFSAPLETTHPIPSSLPVEPKEPLRTIKEPEPHESPLISADKFNKAMTAANFPVPSSEQHVAFVASTKKAKITSALEAAMYLAHLLWESHGLQEVVERACVNSACPGSYISDLDVKGKRYFGRGYIQLTWAKNYLEASKGIYEDDRLLQHPEMVSENSTVSWETAAWYWGAKVHDAAASGNFGRTTAEINGPLECRGGWSGAEAARSRFRLFTTIAPIFGAPGPFLEAGCY</sequence>
<feature type="chain" id="PRO_5020823992" evidence="3">
    <location>
        <begin position="21"/>
        <end position="316"/>
    </location>
</feature>
<dbReference type="SUPFAM" id="SSF53955">
    <property type="entry name" value="Lysozyme-like"/>
    <property type="match status" value="1"/>
</dbReference>
<keyword evidence="1" id="KW-0611">Plant defense</keyword>
<dbReference type="CDD" id="cd00325">
    <property type="entry name" value="chitinase_GH19"/>
    <property type="match status" value="1"/>
</dbReference>
<protein>
    <submittedName>
        <fullName evidence="5">Lysozyme-like domain-containing protein</fullName>
    </submittedName>
</protein>
<gene>
    <name evidence="5" type="ORF">BJ684DRAFT_21002</name>
</gene>
<reference evidence="6" key="1">
    <citation type="journal article" date="2018" name="Nat. Microbiol.">
        <title>Leveraging single-cell genomics to expand the fungal tree of life.</title>
        <authorList>
            <person name="Ahrendt S.R."/>
            <person name="Quandt C.A."/>
            <person name="Ciobanu D."/>
            <person name="Clum A."/>
            <person name="Salamov A."/>
            <person name="Andreopoulos B."/>
            <person name="Cheng J.F."/>
            <person name="Woyke T."/>
            <person name="Pelin A."/>
            <person name="Henrissat B."/>
            <person name="Reynolds N.K."/>
            <person name="Benny G.L."/>
            <person name="Smith M.E."/>
            <person name="James T.Y."/>
            <person name="Grigoriev I.V."/>
        </authorList>
    </citation>
    <scope>NUCLEOTIDE SEQUENCE [LARGE SCALE GENOMIC DNA]</scope>
</reference>